<dbReference type="SUPFAM" id="SSF51430">
    <property type="entry name" value="NAD(P)-linked oxidoreductase"/>
    <property type="match status" value="1"/>
</dbReference>
<protein>
    <submittedName>
        <fullName evidence="3">Aldo/keto reductase</fullName>
    </submittedName>
</protein>
<evidence type="ECO:0000313" key="4">
    <source>
        <dbReference type="Proteomes" id="UP001652445"/>
    </source>
</evidence>
<evidence type="ECO:0000313" key="3">
    <source>
        <dbReference type="EMBL" id="MCU6796261.1"/>
    </source>
</evidence>
<dbReference type="Gene3D" id="3.20.20.100">
    <property type="entry name" value="NADP-dependent oxidoreductase domain"/>
    <property type="match status" value="1"/>
</dbReference>
<dbReference type="InterPro" id="IPR036812">
    <property type="entry name" value="NAD(P)_OxRdtase_dom_sf"/>
</dbReference>
<dbReference type="Pfam" id="PF00248">
    <property type="entry name" value="Aldo_ket_red"/>
    <property type="match status" value="1"/>
</dbReference>
<dbReference type="Proteomes" id="UP001652445">
    <property type="component" value="Unassembled WGS sequence"/>
</dbReference>
<feature type="domain" description="NADP-dependent oxidoreductase" evidence="2">
    <location>
        <begin position="16"/>
        <end position="315"/>
    </location>
</feature>
<gene>
    <name evidence="3" type="ORF">OB236_29475</name>
</gene>
<accession>A0ABT2UNN4</accession>
<name>A0ABT2UNN4_9BACL</name>
<keyword evidence="4" id="KW-1185">Reference proteome</keyword>
<dbReference type="PANTHER" id="PTHR43364">
    <property type="entry name" value="NADH-SPECIFIC METHYLGLYOXAL REDUCTASE-RELATED"/>
    <property type="match status" value="1"/>
</dbReference>
<organism evidence="3 4">
    <name type="scientific">Paenibacillus baimaensis</name>
    <dbReference type="NCBI Taxonomy" id="2982185"/>
    <lineage>
        <taxon>Bacteria</taxon>
        <taxon>Bacillati</taxon>
        <taxon>Bacillota</taxon>
        <taxon>Bacilli</taxon>
        <taxon>Bacillales</taxon>
        <taxon>Paenibacillaceae</taxon>
        <taxon>Paenibacillus</taxon>
    </lineage>
</organism>
<dbReference type="CDD" id="cd19082">
    <property type="entry name" value="AKR_AKR10A1_2"/>
    <property type="match status" value="1"/>
</dbReference>
<evidence type="ECO:0000256" key="1">
    <source>
        <dbReference type="ARBA" id="ARBA00023002"/>
    </source>
</evidence>
<sequence>MKYKAIKNTDLLPSVICLGTSDIGGSISEEESNRILNTFTETGGNFLDTAEVYANWLPIEPNSSERFLGRWMKERGNRNQLIIATKGGHPLLDTPLVSRLSAAEIEQDILGSLQRLGTDYIDLYYLHRDDPRIPVETLIDILETHVRQGHIRYYACSNWTLERLEQAQQYAVSKGYTGFVAVSNLWSLATVNPGSIKDPSQVITDQALVDWHIRTGVALIPYSSQANGFFSGKYRREHEVQPELSNKNIYRLYHNETNFTRLDRIEELARQHKATSNQIAVACLLAQPFPVIPIVGCKNHHHLQDSLGAVDIELDGAIASYVSS</sequence>
<reference evidence="3 4" key="1">
    <citation type="submission" date="2022-09" db="EMBL/GenBank/DDBJ databases">
        <authorList>
            <person name="Han X.L."/>
            <person name="Wang Q."/>
            <person name="Lu T."/>
        </authorList>
    </citation>
    <scope>NUCLEOTIDE SEQUENCE [LARGE SCALE GENOMIC DNA]</scope>
    <source>
        <strain evidence="3 4">WQ 127069</strain>
    </source>
</reference>
<dbReference type="PANTHER" id="PTHR43364:SF4">
    <property type="entry name" value="NAD(P)-LINKED OXIDOREDUCTASE SUPERFAMILY PROTEIN"/>
    <property type="match status" value="1"/>
</dbReference>
<dbReference type="InterPro" id="IPR023210">
    <property type="entry name" value="NADP_OxRdtase_dom"/>
</dbReference>
<comment type="caution">
    <text evidence="3">The sequence shown here is derived from an EMBL/GenBank/DDBJ whole genome shotgun (WGS) entry which is preliminary data.</text>
</comment>
<dbReference type="InterPro" id="IPR050523">
    <property type="entry name" value="AKR_Detox_Biosynth"/>
</dbReference>
<dbReference type="EMBL" id="JAOQIO010000099">
    <property type="protein sequence ID" value="MCU6796261.1"/>
    <property type="molecule type" value="Genomic_DNA"/>
</dbReference>
<dbReference type="RefSeq" id="WP_262687075.1">
    <property type="nucleotide sequence ID" value="NZ_JAOQIO010000099.1"/>
</dbReference>
<proteinExistence type="predicted"/>
<evidence type="ECO:0000259" key="2">
    <source>
        <dbReference type="Pfam" id="PF00248"/>
    </source>
</evidence>
<keyword evidence="1" id="KW-0560">Oxidoreductase</keyword>